<gene>
    <name evidence="1" type="ORF">SAMN05216174_11274</name>
</gene>
<sequence>MDTVGDRRGGNAEALFNELKLLRKGFGVNGSQPIDEFGPGVRLVSGAIESDTEWQTRQKIRATFDRLSDGLTEPYRAVARAALGFDAPPSARYTERLVALAPRVPALNLSQRSLQRRSDEALRLLAERALAEQRAEVAARNQAPWHTTVLRTRVLLDQPEVEAIETRRITSHVSGLDVIRHSLTVAPPGTGDRGFVGGLRLRVLSGGEVTATRRVAATRVEFDLRLSRVLDADEEHDIEFMVGVPVMSPYYVCTPAYPCELFDLRVRFGRSRGPSRVQVVDGAFAHEAADPTVHRATVVLDPVGEVRHVFRDLAPYRSYGLLWA</sequence>
<protein>
    <submittedName>
        <fullName evidence="1">Uncharacterized protein</fullName>
    </submittedName>
</protein>
<proteinExistence type="predicted"/>
<dbReference type="OrthoDB" id="3805675at2"/>
<dbReference type="Proteomes" id="UP000199501">
    <property type="component" value="Unassembled WGS sequence"/>
</dbReference>
<accession>A0A1G6VFC1</accession>
<evidence type="ECO:0000313" key="2">
    <source>
        <dbReference type="Proteomes" id="UP000199501"/>
    </source>
</evidence>
<dbReference type="AlphaFoldDB" id="A0A1G6VFC1"/>
<evidence type="ECO:0000313" key="1">
    <source>
        <dbReference type="EMBL" id="SDD51546.1"/>
    </source>
</evidence>
<keyword evidence="2" id="KW-1185">Reference proteome</keyword>
<dbReference type="EMBL" id="FMZZ01000012">
    <property type="protein sequence ID" value="SDD51546.1"/>
    <property type="molecule type" value="Genomic_DNA"/>
</dbReference>
<reference evidence="2" key="1">
    <citation type="submission" date="2016-10" db="EMBL/GenBank/DDBJ databases">
        <authorList>
            <person name="Varghese N."/>
            <person name="Submissions S."/>
        </authorList>
    </citation>
    <scope>NUCLEOTIDE SEQUENCE [LARGE SCALE GENOMIC DNA]</scope>
    <source>
        <strain evidence="2">IBRC-M 10403</strain>
    </source>
</reference>
<name>A0A1G6VFC1_9PSEU</name>
<organism evidence="1 2">
    <name type="scientific">Actinokineospora iranica</name>
    <dbReference type="NCBI Taxonomy" id="1271860"/>
    <lineage>
        <taxon>Bacteria</taxon>
        <taxon>Bacillati</taxon>
        <taxon>Actinomycetota</taxon>
        <taxon>Actinomycetes</taxon>
        <taxon>Pseudonocardiales</taxon>
        <taxon>Pseudonocardiaceae</taxon>
        <taxon>Actinokineospora</taxon>
    </lineage>
</organism>